<name>A0A834CJ85_ORYME</name>
<dbReference type="Proteomes" id="UP000646548">
    <property type="component" value="Unassembled WGS sequence"/>
</dbReference>
<accession>A0A834CJ85</accession>
<feature type="region of interest" description="Disordered" evidence="1">
    <location>
        <begin position="1"/>
        <end position="57"/>
    </location>
</feature>
<evidence type="ECO:0000313" key="3">
    <source>
        <dbReference type="Proteomes" id="UP000646548"/>
    </source>
</evidence>
<organism evidence="2 3">
    <name type="scientific">Oryzias melastigma</name>
    <name type="common">Marine medaka</name>
    <dbReference type="NCBI Taxonomy" id="30732"/>
    <lineage>
        <taxon>Eukaryota</taxon>
        <taxon>Metazoa</taxon>
        <taxon>Chordata</taxon>
        <taxon>Craniata</taxon>
        <taxon>Vertebrata</taxon>
        <taxon>Euteleostomi</taxon>
        <taxon>Actinopterygii</taxon>
        <taxon>Neopterygii</taxon>
        <taxon>Teleostei</taxon>
        <taxon>Neoteleostei</taxon>
        <taxon>Acanthomorphata</taxon>
        <taxon>Ovalentaria</taxon>
        <taxon>Atherinomorphae</taxon>
        <taxon>Beloniformes</taxon>
        <taxon>Adrianichthyidae</taxon>
        <taxon>Oryziinae</taxon>
        <taxon>Oryzias</taxon>
    </lineage>
</organism>
<feature type="region of interest" description="Disordered" evidence="1">
    <location>
        <begin position="78"/>
        <end position="98"/>
    </location>
</feature>
<sequence length="98" mass="11019">MSDAKLLGSDGVPKDYSSQTSVRACPTCGAEQVMQRTDAHRPQRGEKKSQGAGPKLELSAAFCREERRRKCAASRMDAARWHGWAQQHRRVRAQDHEL</sequence>
<evidence type="ECO:0000313" key="2">
    <source>
        <dbReference type="EMBL" id="KAF6730540.1"/>
    </source>
</evidence>
<proteinExistence type="predicted"/>
<feature type="compositionally biased region" description="Basic and acidic residues" evidence="1">
    <location>
        <begin position="37"/>
        <end position="49"/>
    </location>
</feature>
<gene>
    <name evidence="2" type="ORF">FQA47_003823</name>
</gene>
<comment type="caution">
    <text evidence="2">The sequence shown here is derived from an EMBL/GenBank/DDBJ whole genome shotgun (WGS) entry which is preliminary data.</text>
</comment>
<evidence type="ECO:0000256" key="1">
    <source>
        <dbReference type="SAM" id="MobiDB-lite"/>
    </source>
</evidence>
<reference evidence="2" key="1">
    <citation type="journal article" name="BMC Genomics">
        <title>Long-read sequencing and de novo genome assembly of marine medaka (Oryzias melastigma).</title>
        <authorList>
            <person name="Liang P."/>
            <person name="Saqib H.S.A."/>
            <person name="Ni X."/>
            <person name="Shen Y."/>
        </authorList>
    </citation>
    <scope>NUCLEOTIDE SEQUENCE</scope>
    <source>
        <strain evidence="2">Bigg-433</strain>
    </source>
</reference>
<protein>
    <submittedName>
        <fullName evidence="2">Uncharacterized protein</fullName>
    </submittedName>
</protein>
<dbReference type="AlphaFoldDB" id="A0A834CJ85"/>
<dbReference type="EMBL" id="WKFB01000235">
    <property type="protein sequence ID" value="KAF6730540.1"/>
    <property type="molecule type" value="Genomic_DNA"/>
</dbReference>